<evidence type="ECO:0000256" key="1">
    <source>
        <dbReference type="ARBA" id="ARBA00012089"/>
    </source>
</evidence>
<evidence type="ECO:0000256" key="4">
    <source>
        <dbReference type="ARBA" id="ARBA00031552"/>
    </source>
</evidence>
<dbReference type="EMBL" id="KV918818">
    <property type="protein sequence ID" value="OSX78224.1"/>
    <property type="molecule type" value="Genomic_DNA"/>
</dbReference>
<dbReference type="GO" id="GO:0017178">
    <property type="term" value="F:diphthine-ammonia ligase activity"/>
    <property type="evidence" value="ECO:0007669"/>
    <property type="project" value="UniProtKB-EC"/>
</dbReference>
<evidence type="ECO:0000256" key="3">
    <source>
        <dbReference type="ARBA" id="ARBA00029814"/>
    </source>
</evidence>
<organism evidence="8 9">
    <name type="scientific">Porphyra umbilicalis</name>
    <name type="common">Purple laver</name>
    <name type="synonym">Red alga</name>
    <dbReference type="NCBI Taxonomy" id="2786"/>
    <lineage>
        <taxon>Eukaryota</taxon>
        <taxon>Rhodophyta</taxon>
        <taxon>Bangiophyceae</taxon>
        <taxon>Bangiales</taxon>
        <taxon>Bangiaceae</taxon>
        <taxon>Porphyra</taxon>
    </lineage>
</organism>
<dbReference type="AlphaFoldDB" id="A0A1X6PBK6"/>
<evidence type="ECO:0000259" key="7">
    <source>
        <dbReference type="Pfam" id="PF01902"/>
    </source>
</evidence>
<dbReference type="SUPFAM" id="SSF52402">
    <property type="entry name" value="Adenine nucleotide alpha hydrolases-like"/>
    <property type="match status" value="1"/>
</dbReference>
<evidence type="ECO:0000313" key="8">
    <source>
        <dbReference type="EMBL" id="OSX78224.1"/>
    </source>
</evidence>
<dbReference type="Pfam" id="PF17653">
    <property type="entry name" value="DUF5522"/>
    <property type="match status" value="1"/>
</dbReference>
<evidence type="ECO:0000256" key="2">
    <source>
        <dbReference type="ARBA" id="ARBA00018426"/>
    </source>
</evidence>
<evidence type="ECO:0000256" key="5">
    <source>
        <dbReference type="ARBA" id="ARBA00048108"/>
    </source>
</evidence>
<evidence type="ECO:0000256" key="6">
    <source>
        <dbReference type="SAM" id="MobiDB-lite"/>
    </source>
</evidence>
<gene>
    <name evidence="8" type="ORF">BU14_0116s0044</name>
</gene>
<protein>
    <recommendedName>
        <fullName evidence="2">Diphthine--ammonia ligase</fullName>
        <ecNumber evidence="1">6.3.1.14</ecNumber>
    </recommendedName>
    <alternativeName>
        <fullName evidence="3">Diphthamide synthase</fullName>
    </alternativeName>
    <alternativeName>
        <fullName evidence="4">Diphthamide synthetase</fullName>
    </alternativeName>
</protein>
<dbReference type="EC" id="6.3.1.14" evidence="1"/>
<feature type="region of interest" description="Disordered" evidence="6">
    <location>
        <begin position="1"/>
        <end position="23"/>
    </location>
</feature>
<keyword evidence="9" id="KW-1185">Reference proteome</keyword>
<dbReference type="InterPro" id="IPR002761">
    <property type="entry name" value="Diphthami_syn_dom"/>
</dbReference>
<name>A0A1X6PBK6_PORUM</name>
<dbReference type="Pfam" id="PF01902">
    <property type="entry name" value="Diphthami_syn_2"/>
    <property type="match status" value="1"/>
</dbReference>
<dbReference type="PANTHER" id="PTHR21037:SF2">
    <property type="entry name" value="SIMILAR TO NOVEL PROTEIN"/>
    <property type="match status" value="1"/>
</dbReference>
<dbReference type="Proteomes" id="UP000218209">
    <property type="component" value="Unassembled WGS sequence"/>
</dbReference>
<evidence type="ECO:0000313" key="9">
    <source>
        <dbReference type="Proteomes" id="UP000218209"/>
    </source>
</evidence>
<proteinExistence type="predicted"/>
<sequence length="384" mass="39594">MVELGVEAGTPRGGGASPPPPPVWGVTAVDQLWVRPDGSEYTRERLYEVGRGVLPREVVARELLPSARDGSPAPAITMASPPVDPFRPPPPSLPPDIEAAHTAAVTAGARTYADPATGYTVFTAPALRSRGRCCGSGCRHCPYRAAAEAAAAAAGTSDHTDDGPLAPSLFGAALPPPGPVQVAFFSGGKDSFLAVRAAAADGDDAPPLLLLTTHDAATRTVAHQEVPLDVVARQAVALHLPLVAVPLPSGGAGAGTSYGDRIRAVVGWLAAPPRRLAVGAFVFGDLHLAHIREWREAEFVGVALRFPLWRVPYAELGRRLVAAGHPVRLTAVEDEACVAAGVAVGDVFDAALVARLPPGVDAWGENGEFHTVVACWEGGAAADA</sequence>
<dbReference type="PANTHER" id="PTHR21037">
    <property type="entry name" value="39S RIBOSOMAL PROTEIN L14, MITOCHONDRIAL"/>
    <property type="match status" value="1"/>
</dbReference>
<dbReference type="InterPro" id="IPR014729">
    <property type="entry name" value="Rossmann-like_a/b/a_fold"/>
</dbReference>
<comment type="catalytic activity">
    <reaction evidence="5">
        <text>diphthine-[translation elongation factor 2] + NH4(+) + ATP = diphthamide-[translation elongation factor 2] + AMP + diphosphate + H(+)</text>
        <dbReference type="Rhea" id="RHEA:19753"/>
        <dbReference type="Rhea" id="RHEA-COMP:10172"/>
        <dbReference type="Rhea" id="RHEA-COMP:10174"/>
        <dbReference type="ChEBI" id="CHEBI:15378"/>
        <dbReference type="ChEBI" id="CHEBI:16692"/>
        <dbReference type="ChEBI" id="CHEBI:28938"/>
        <dbReference type="ChEBI" id="CHEBI:30616"/>
        <dbReference type="ChEBI" id="CHEBI:33019"/>
        <dbReference type="ChEBI" id="CHEBI:82696"/>
        <dbReference type="ChEBI" id="CHEBI:456215"/>
        <dbReference type="EC" id="6.3.1.14"/>
    </reaction>
</comment>
<dbReference type="Gene3D" id="3.40.50.620">
    <property type="entry name" value="HUPs"/>
    <property type="match status" value="1"/>
</dbReference>
<dbReference type="InterPro" id="IPR040807">
    <property type="entry name" value="DUF5522"/>
</dbReference>
<reference evidence="8 9" key="1">
    <citation type="submission" date="2017-03" db="EMBL/GenBank/DDBJ databases">
        <title>WGS assembly of Porphyra umbilicalis.</title>
        <authorList>
            <person name="Brawley S.H."/>
            <person name="Blouin N.A."/>
            <person name="Ficko-Blean E."/>
            <person name="Wheeler G.L."/>
            <person name="Lohr M."/>
            <person name="Goodson H.V."/>
            <person name="Jenkins J.W."/>
            <person name="Blaby-Haas C.E."/>
            <person name="Helliwell K.E."/>
            <person name="Chan C."/>
            <person name="Marriage T."/>
            <person name="Bhattacharya D."/>
            <person name="Klein A.S."/>
            <person name="Badis Y."/>
            <person name="Brodie J."/>
            <person name="Cao Y."/>
            <person name="Collen J."/>
            <person name="Dittami S.M."/>
            <person name="Gachon C.M."/>
            <person name="Green B.R."/>
            <person name="Karpowicz S."/>
            <person name="Kim J.W."/>
            <person name="Kudahl U."/>
            <person name="Lin S."/>
            <person name="Michel G."/>
            <person name="Mittag M."/>
            <person name="Olson B.J."/>
            <person name="Pangilinan J."/>
            <person name="Peng Y."/>
            <person name="Qiu H."/>
            <person name="Shu S."/>
            <person name="Singer J.T."/>
            <person name="Smith A.G."/>
            <person name="Sprecher B.N."/>
            <person name="Wagner V."/>
            <person name="Wang W."/>
            <person name="Wang Z.-Y."/>
            <person name="Yan J."/>
            <person name="Yarish C."/>
            <person name="Zoeuner-Riek S."/>
            <person name="Zhuang Y."/>
            <person name="Zou Y."/>
            <person name="Lindquist E.A."/>
            <person name="Grimwood J."/>
            <person name="Barry K."/>
            <person name="Rokhsar D.S."/>
            <person name="Schmutz J."/>
            <person name="Stiller J.W."/>
            <person name="Grossman A.R."/>
            <person name="Prochnik S.E."/>
        </authorList>
    </citation>
    <scope>NUCLEOTIDE SEQUENCE [LARGE SCALE GENOMIC DNA]</scope>
    <source>
        <strain evidence="8">4086291</strain>
    </source>
</reference>
<accession>A0A1X6PBK6</accession>
<feature type="domain" description="Diphthamide synthase" evidence="7">
    <location>
        <begin position="182"/>
        <end position="373"/>
    </location>
</feature>
<dbReference type="OrthoDB" id="274765at2759"/>